<dbReference type="PANTHER" id="PTHR48079:SF6">
    <property type="entry name" value="NAD(P)-BINDING DOMAIN-CONTAINING PROTEIN-RELATED"/>
    <property type="match status" value="1"/>
</dbReference>
<dbReference type="InterPro" id="IPR001509">
    <property type="entry name" value="Epimerase_deHydtase"/>
</dbReference>
<dbReference type="PANTHER" id="PTHR48079">
    <property type="entry name" value="PROTEIN YEEZ"/>
    <property type="match status" value="1"/>
</dbReference>
<gene>
    <name evidence="2" type="ORF">I7X43_15940</name>
</gene>
<accession>A0A931J2L8</accession>
<dbReference type="GO" id="GO:0005737">
    <property type="term" value="C:cytoplasm"/>
    <property type="evidence" value="ECO:0007669"/>
    <property type="project" value="TreeGrafter"/>
</dbReference>
<evidence type="ECO:0000313" key="2">
    <source>
        <dbReference type="EMBL" id="MBH9554333.1"/>
    </source>
</evidence>
<dbReference type="Gene3D" id="3.40.50.720">
    <property type="entry name" value="NAD(P)-binding Rossmann-like Domain"/>
    <property type="match status" value="1"/>
</dbReference>
<dbReference type="InterPro" id="IPR036291">
    <property type="entry name" value="NAD(P)-bd_dom_sf"/>
</dbReference>
<organism evidence="2 3">
    <name type="scientific">Inhella gelatinilytica</name>
    <dbReference type="NCBI Taxonomy" id="2795030"/>
    <lineage>
        <taxon>Bacteria</taxon>
        <taxon>Pseudomonadati</taxon>
        <taxon>Pseudomonadota</taxon>
        <taxon>Betaproteobacteria</taxon>
        <taxon>Burkholderiales</taxon>
        <taxon>Sphaerotilaceae</taxon>
        <taxon>Inhella</taxon>
    </lineage>
</organism>
<dbReference type="Pfam" id="PF01370">
    <property type="entry name" value="Epimerase"/>
    <property type="match status" value="1"/>
</dbReference>
<dbReference type="InterPro" id="IPR051783">
    <property type="entry name" value="NAD(P)-dependent_oxidoreduct"/>
</dbReference>
<reference evidence="2" key="1">
    <citation type="submission" date="2020-12" db="EMBL/GenBank/DDBJ databases">
        <title>The genome sequence of Inhella sp. 4Y17.</title>
        <authorList>
            <person name="Liu Y."/>
        </authorList>
    </citation>
    <scope>NUCLEOTIDE SEQUENCE</scope>
    <source>
        <strain evidence="2">4Y10</strain>
    </source>
</reference>
<protein>
    <submittedName>
        <fullName evidence="2">NAD-dependent epimerase/dehydratase family protein</fullName>
    </submittedName>
</protein>
<feature type="domain" description="NAD-dependent epimerase/dehydratase" evidence="1">
    <location>
        <begin position="6"/>
        <end position="222"/>
    </location>
</feature>
<dbReference type="RefSeq" id="WP_198101948.1">
    <property type="nucleotide sequence ID" value="NZ_JAEDAL010000012.1"/>
</dbReference>
<dbReference type="GO" id="GO:0004029">
    <property type="term" value="F:aldehyde dehydrogenase (NAD+) activity"/>
    <property type="evidence" value="ECO:0007669"/>
    <property type="project" value="TreeGrafter"/>
</dbReference>
<keyword evidence="3" id="KW-1185">Reference proteome</keyword>
<dbReference type="EMBL" id="JAEDAL010000012">
    <property type="protein sequence ID" value="MBH9554333.1"/>
    <property type="molecule type" value="Genomic_DNA"/>
</dbReference>
<sequence length="339" mass="36778">MKLLFIGGGRFVGHHLLEAALHAGHQVTVFNRGKSCTEWPAGVDVRVGDRRSDLRALRQPQDRWDAVVDCCAYLPSEVHSLAAALQGRAARYVLISSVSAYAGFAQPNQEDSPLGSLPDDDPEVLSGTVNGRTYGPLKAMAEAAALQHWAEADCLRIRPGLVVGPQDPTQRFTYWPARLARAQDGEPVLAPGRPEAAVQWIDARDLACFTLQALEAGRHGAVNVHTAPDAMHLGAVLAEMAAALGRRPRWVWRSDAELLAAELKPWNDLPLWLPADGEYAHFMRNANARAVSWGLQTRSVVETARDTLAWWQGLPADQQGFDKAGLSAARERALLGAGA</sequence>
<name>A0A931J2L8_9BURK</name>
<evidence type="ECO:0000313" key="3">
    <source>
        <dbReference type="Proteomes" id="UP000620139"/>
    </source>
</evidence>
<evidence type="ECO:0000259" key="1">
    <source>
        <dbReference type="Pfam" id="PF01370"/>
    </source>
</evidence>
<comment type="caution">
    <text evidence="2">The sequence shown here is derived from an EMBL/GenBank/DDBJ whole genome shotgun (WGS) entry which is preliminary data.</text>
</comment>
<proteinExistence type="predicted"/>
<dbReference type="SUPFAM" id="SSF51735">
    <property type="entry name" value="NAD(P)-binding Rossmann-fold domains"/>
    <property type="match status" value="1"/>
</dbReference>
<dbReference type="Proteomes" id="UP000620139">
    <property type="component" value="Unassembled WGS sequence"/>
</dbReference>
<dbReference type="AlphaFoldDB" id="A0A931J2L8"/>